<accession>A0ACC0CWE3</accession>
<comment type="caution">
    <text evidence="1">The sequence shown here is derived from an EMBL/GenBank/DDBJ whole genome shotgun (WGS) entry which is preliminary data.</text>
</comment>
<reference evidence="1 2" key="1">
    <citation type="journal article" date="2022" name="New Phytol.">
        <title>Ecological generalism drives hyperdiversity of secondary metabolite gene clusters in xylarialean endophytes.</title>
        <authorList>
            <person name="Franco M.E.E."/>
            <person name="Wisecaver J.H."/>
            <person name="Arnold A.E."/>
            <person name="Ju Y.M."/>
            <person name="Slot J.C."/>
            <person name="Ahrendt S."/>
            <person name="Moore L.P."/>
            <person name="Eastman K.E."/>
            <person name="Scott K."/>
            <person name="Konkel Z."/>
            <person name="Mondo S.J."/>
            <person name="Kuo A."/>
            <person name="Hayes R.D."/>
            <person name="Haridas S."/>
            <person name="Andreopoulos B."/>
            <person name="Riley R."/>
            <person name="LaButti K."/>
            <person name="Pangilinan J."/>
            <person name="Lipzen A."/>
            <person name="Amirebrahimi M."/>
            <person name="Yan J."/>
            <person name="Adam C."/>
            <person name="Keymanesh K."/>
            <person name="Ng V."/>
            <person name="Louie K."/>
            <person name="Northen T."/>
            <person name="Drula E."/>
            <person name="Henrissat B."/>
            <person name="Hsieh H.M."/>
            <person name="Youens-Clark K."/>
            <person name="Lutzoni F."/>
            <person name="Miadlikowska J."/>
            <person name="Eastwood D.C."/>
            <person name="Hamelin R.C."/>
            <person name="Grigoriev I.V."/>
            <person name="U'Ren J.M."/>
        </authorList>
    </citation>
    <scope>NUCLEOTIDE SEQUENCE [LARGE SCALE GENOMIC DNA]</scope>
    <source>
        <strain evidence="1 2">ER1909</strain>
    </source>
</reference>
<proteinExistence type="predicted"/>
<sequence length="893" mass="99314">MMASAYDDFRYLNAAIDSTPLIDNHAHPLLTPENVGTRSLLSIASEAGGSSLEESKSSLSHIRAVKQLAEVLGCEQTWEAVVANIERKRLESRDGWIKHCLEGIEAILIDDGLDVSGRVESYDWHSNFTKSKCKRIVRIETVASDIIARLCITDTALKKASAAMSDFVDAFTREIKRLTADPEVVGFKSIICYRRGLDITPAKDLQTPKAGEALMEILKGGLSNYTAGSEPSGFSLKKRLEHSPLNDLIVHYVAVVIRDTRTSPKKPIQFHTGLGDTDITLTKSSPSHLQTFIEEYPEVPVILLHAGYPWTRETAYLAAMYPNAYADIGEVFPYLSRQGQEGIVKQMLEVCPWTKILCSTDAHGFPEMYLIATTQIRSVLKTVLGELVRANQLNERQAVQLVQAIMHSNSKKVYNLETTSTLPTFEQLGAFPYNTAAQLPRDPTPATNELIIRKLESLRAKYLRVYWHDYTSTAKCRLIPIRQVYKTLASGKPVTVSVAKAGLGLLQTDMMIPQINASGMFTLHPDWSSLRPGPVAGHVMCFGDFTQLDGSEEMLCPRTVLRKTVQSAKDEGYAFLLGFEVEFVVMERNPDAASPDKYLTLRNDGHSWSTARSFADWGRRGSFSTAADEILSSLDAAGITVEQFHPESAAGQYELVLSPLPPLEACDNLLQARQILESVAARHGFRVTLHPKPFPAACGSASHMHMSISSSPNGNQDDPQVYESFYAGVLTHLRAILAFTYSNPTSYARMQDSLWAGGRWITWGTQNKEAPLRKVEGSHWEIKVIDGLANPYFVVTAILSAGMDGIRREEPLTWGDCQGDPAKLSIEERKALGIETMFPADLREALKALGDDTSLELDEKFVQRYVDIKYAELKFLLDPLSPEDLRRWVLERY</sequence>
<protein>
    <submittedName>
        <fullName evidence="1">Glutamine synthetase/guanido kinase</fullName>
    </submittedName>
</protein>
<dbReference type="Proteomes" id="UP001497680">
    <property type="component" value="Unassembled WGS sequence"/>
</dbReference>
<keyword evidence="1" id="KW-0418">Kinase</keyword>
<keyword evidence="2" id="KW-1185">Reference proteome</keyword>
<name>A0ACC0CWE3_9PEZI</name>
<dbReference type="EMBL" id="MU394334">
    <property type="protein sequence ID" value="KAI6084636.1"/>
    <property type="molecule type" value="Genomic_DNA"/>
</dbReference>
<evidence type="ECO:0000313" key="1">
    <source>
        <dbReference type="EMBL" id="KAI6084636.1"/>
    </source>
</evidence>
<evidence type="ECO:0000313" key="2">
    <source>
        <dbReference type="Proteomes" id="UP001497680"/>
    </source>
</evidence>
<keyword evidence="1" id="KW-0808">Transferase</keyword>
<organism evidence="1 2">
    <name type="scientific">Hypoxylon rubiginosum</name>
    <dbReference type="NCBI Taxonomy" id="110542"/>
    <lineage>
        <taxon>Eukaryota</taxon>
        <taxon>Fungi</taxon>
        <taxon>Dikarya</taxon>
        <taxon>Ascomycota</taxon>
        <taxon>Pezizomycotina</taxon>
        <taxon>Sordariomycetes</taxon>
        <taxon>Xylariomycetidae</taxon>
        <taxon>Xylariales</taxon>
        <taxon>Hypoxylaceae</taxon>
        <taxon>Hypoxylon</taxon>
    </lineage>
</organism>
<gene>
    <name evidence="1" type="ORF">F4821DRAFT_242367</name>
</gene>